<keyword evidence="12" id="KW-1185">Reference proteome</keyword>
<dbReference type="AlphaFoldDB" id="A0AAE1P210"/>
<dbReference type="Gene3D" id="3.10.450.240">
    <property type="match status" value="1"/>
</dbReference>
<dbReference type="GO" id="GO:0005739">
    <property type="term" value="C:mitochondrion"/>
    <property type="evidence" value="ECO:0007669"/>
    <property type="project" value="UniProtKB-SubCell"/>
</dbReference>
<organism evidence="11 12">
    <name type="scientific">Petrolisthes manimaculis</name>
    <dbReference type="NCBI Taxonomy" id="1843537"/>
    <lineage>
        <taxon>Eukaryota</taxon>
        <taxon>Metazoa</taxon>
        <taxon>Ecdysozoa</taxon>
        <taxon>Arthropoda</taxon>
        <taxon>Crustacea</taxon>
        <taxon>Multicrustacea</taxon>
        <taxon>Malacostraca</taxon>
        <taxon>Eumalacostraca</taxon>
        <taxon>Eucarida</taxon>
        <taxon>Decapoda</taxon>
        <taxon>Pleocyemata</taxon>
        <taxon>Anomura</taxon>
        <taxon>Galatheoidea</taxon>
        <taxon>Porcellanidae</taxon>
        <taxon>Petrolisthes</taxon>
    </lineage>
</organism>
<name>A0AAE1P210_9EUCA</name>
<evidence type="ECO:0000256" key="4">
    <source>
        <dbReference type="ARBA" id="ARBA00023128"/>
    </source>
</evidence>
<dbReference type="Proteomes" id="UP001292094">
    <property type="component" value="Unassembled WGS sequence"/>
</dbReference>
<dbReference type="FunFam" id="3.10.450.240:FF:000003">
    <property type="entry name" value="39S ribosomal protein L45, mitochondrial"/>
    <property type="match status" value="1"/>
</dbReference>
<accession>A0AAE1P210</accession>
<comment type="similarity">
    <text evidence="6">Belongs to the mitochondrion-specific ribosomal protein mL45 family.</text>
</comment>
<evidence type="ECO:0000256" key="8">
    <source>
        <dbReference type="ARBA" id="ARBA00043031"/>
    </source>
</evidence>
<feature type="compositionally biased region" description="Basic and acidic residues" evidence="9">
    <location>
        <begin position="329"/>
        <end position="338"/>
    </location>
</feature>
<dbReference type="Pfam" id="PF04280">
    <property type="entry name" value="Tim44"/>
    <property type="match status" value="1"/>
</dbReference>
<evidence type="ECO:0000259" key="10">
    <source>
        <dbReference type="SMART" id="SM00978"/>
    </source>
</evidence>
<dbReference type="PANTHER" id="PTHR28554">
    <property type="entry name" value="39S RIBOSOMAL PROTEIN L45, MITOCHONDRIAL"/>
    <property type="match status" value="1"/>
</dbReference>
<evidence type="ECO:0000256" key="2">
    <source>
        <dbReference type="ARBA" id="ARBA00022946"/>
    </source>
</evidence>
<keyword evidence="5" id="KW-0687">Ribonucleoprotein</keyword>
<dbReference type="InterPro" id="IPR051975">
    <property type="entry name" value="mtLSU_mL45"/>
</dbReference>
<dbReference type="PANTHER" id="PTHR28554:SF1">
    <property type="entry name" value="LARGE RIBOSOMAL SUBUNIT PROTEIN ML45"/>
    <property type="match status" value="1"/>
</dbReference>
<dbReference type="EMBL" id="JAWZYT010003284">
    <property type="protein sequence ID" value="KAK4299212.1"/>
    <property type="molecule type" value="Genomic_DNA"/>
</dbReference>
<evidence type="ECO:0000256" key="3">
    <source>
        <dbReference type="ARBA" id="ARBA00022980"/>
    </source>
</evidence>
<evidence type="ECO:0000313" key="11">
    <source>
        <dbReference type="EMBL" id="KAK4299212.1"/>
    </source>
</evidence>
<dbReference type="GO" id="GO:1990904">
    <property type="term" value="C:ribonucleoprotein complex"/>
    <property type="evidence" value="ECO:0007669"/>
    <property type="project" value="UniProtKB-KW"/>
</dbReference>
<evidence type="ECO:0000256" key="6">
    <source>
        <dbReference type="ARBA" id="ARBA00038073"/>
    </source>
</evidence>
<evidence type="ECO:0000256" key="9">
    <source>
        <dbReference type="SAM" id="MobiDB-lite"/>
    </source>
</evidence>
<feature type="compositionally biased region" description="Polar residues" evidence="9">
    <location>
        <begin position="341"/>
        <end position="350"/>
    </location>
</feature>
<dbReference type="SUPFAM" id="SSF54427">
    <property type="entry name" value="NTF2-like"/>
    <property type="match status" value="1"/>
</dbReference>
<evidence type="ECO:0000256" key="1">
    <source>
        <dbReference type="ARBA" id="ARBA00004173"/>
    </source>
</evidence>
<keyword evidence="2" id="KW-0809">Transit peptide</keyword>
<dbReference type="GO" id="GO:0005840">
    <property type="term" value="C:ribosome"/>
    <property type="evidence" value="ECO:0007669"/>
    <property type="project" value="UniProtKB-KW"/>
</dbReference>
<evidence type="ECO:0000256" key="7">
    <source>
        <dbReference type="ARBA" id="ARBA00039448"/>
    </source>
</evidence>
<gene>
    <name evidence="11" type="ORF">Pmani_028504</name>
</gene>
<reference evidence="11" key="1">
    <citation type="submission" date="2023-11" db="EMBL/GenBank/DDBJ databases">
        <title>Genome assemblies of two species of porcelain crab, Petrolisthes cinctipes and Petrolisthes manimaculis (Anomura: Porcellanidae).</title>
        <authorList>
            <person name="Angst P."/>
        </authorList>
    </citation>
    <scope>NUCLEOTIDE SEQUENCE</scope>
    <source>
        <strain evidence="11">PB745_02</strain>
        <tissue evidence="11">Gill</tissue>
    </source>
</reference>
<dbReference type="SMART" id="SM00978">
    <property type="entry name" value="Tim44"/>
    <property type="match status" value="1"/>
</dbReference>
<dbReference type="InterPro" id="IPR007379">
    <property type="entry name" value="Tim44-like_dom"/>
</dbReference>
<sequence>MAASRVPVICRFSQFSVKPVCAASSCHILEPRTSYICNDPNHKYFGTSTGLSGKHYNPKFKRDRKLKFIKIDYPNLNDNKDVDDMTQDEIRAKMKERGIQPVRPWQEKPLFISSTSDTFEAYVPPEGDGKISVTTAAGAKQKLELLGKKGKSMMAIRELRQFEENFEANEFAEEAQQTYIDTHEALIKLDEDRLHQLVTERAYPGVVHEVKYKTLRWQFVKSLEPPRVVQVRCTNMITKENVFAQVTVRFHTQQILAVYDRFGRLQYGSEVVARDVLEYVVFEKHVANTYGTWRIHDKIIPDWLPPRSAIHRTYRKEKEEEQQEEEESAEPKSSEELQKPATEQTAAATN</sequence>
<protein>
    <recommendedName>
        <fullName evidence="7">Large ribosomal subunit protein mL45</fullName>
    </recommendedName>
    <alternativeName>
        <fullName evidence="8">39S ribosomal protein L45, mitochondrial</fullName>
    </alternativeName>
</protein>
<feature type="domain" description="Tim44-like" evidence="10">
    <location>
        <begin position="152"/>
        <end position="300"/>
    </location>
</feature>
<comment type="caution">
    <text evidence="11">The sequence shown here is derived from an EMBL/GenBank/DDBJ whole genome shotgun (WGS) entry which is preliminary data.</text>
</comment>
<evidence type="ECO:0000313" key="12">
    <source>
        <dbReference type="Proteomes" id="UP001292094"/>
    </source>
</evidence>
<proteinExistence type="inferred from homology"/>
<keyword evidence="4" id="KW-0496">Mitochondrion</keyword>
<comment type="subcellular location">
    <subcellularLocation>
        <location evidence="1">Mitochondrion</location>
    </subcellularLocation>
</comment>
<dbReference type="InterPro" id="IPR032710">
    <property type="entry name" value="NTF2-like_dom_sf"/>
</dbReference>
<feature type="region of interest" description="Disordered" evidence="9">
    <location>
        <begin position="314"/>
        <end position="350"/>
    </location>
</feature>
<evidence type="ECO:0000256" key="5">
    <source>
        <dbReference type="ARBA" id="ARBA00023274"/>
    </source>
</evidence>
<keyword evidence="3" id="KW-0689">Ribosomal protein</keyword>